<dbReference type="PANTHER" id="PTHR34219">
    <property type="entry name" value="IRON-REGULATED INNER MEMBRANE PROTEIN-RELATED"/>
    <property type="match status" value="1"/>
</dbReference>
<dbReference type="InterPro" id="IPR005625">
    <property type="entry name" value="PepSY-ass_TM"/>
</dbReference>
<dbReference type="Pfam" id="PF03929">
    <property type="entry name" value="PepSY_TM"/>
    <property type="match status" value="1"/>
</dbReference>
<evidence type="ECO:0008006" key="4">
    <source>
        <dbReference type="Google" id="ProtNLM"/>
    </source>
</evidence>
<dbReference type="RefSeq" id="WP_200761231.1">
    <property type="nucleotide sequence ID" value="NZ_CP036425.1"/>
</dbReference>
<evidence type="ECO:0000313" key="3">
    <source>
        <dbReference type="Proteomes" id="UP000317369"/>
    </source>
</evidence>
<name>A0A517YWR6_9BACT</name>
<dbReference type="EMBL" id="CP036425">
    <property type="protein sequence ID" value="QDU34647.1"/>
    <property type="molecule type" value="Genomic_DNA"/>
</dbReference>
<sequence length="399" mass="45472">MKPKRSIKRFLRSSVYYIHLLLGLSVGLYLLVMGLTGSILVFHEQINETLTPQFHELDLTPQQLSQIDNTQGIERVHQIGTDLYPDRDIARIYLSKDAHVYVMYINRPDNTDNLGWGDQIREVAVHPITYQVLGDRPYYGTFFNFIYAVHMHWLAKIPGWFFNGFASIFAILLLASGLWLWWPGLKPKLFKQRFKINLQSIRRLAWDIHGLLGATSLIFLIVTTITGSYIIFKPIVDAIIPQPQTVAAEVDLNAPIQPLGQMLTTAQQQRDDIEIYGALFLKAPVDKPQRVNFVGRPTDESVPGRYTITLARQGGVIMRISDRTGSNQPLGSVLMDWSTWLHFGTWAGPFSQAFYVLLGFVPSVLFISGLYLYLKKRQSRRKFKLARKQQEASLESAAS</sequence>
<dbReference type="PANTHER" id="PTHR34219:SF3">
    <property type="entry name" value="BLL7967 PROTEIN"/>
    <property type="match status" value="1"/>
</dbReference>
<keyword evidence="1" id="KW-0472">Membrane</keyword>
<keyword evidence="1" id="KW-1133">Transmembrane helix</keyword>
<feature type="transmembrane region" description="Helical" evidence="1">
    <location>
        <begin position="353"/>
        <end position="374"/>
    </location>
</feature>
<organism evidence="2 3">
    <name type="scientific">Poriferisphaera corsica</name>
    <dbReference type="NCBI Taxonomy" id="2528020"/>
    <lineage>
        <taxon>Bacteria</taxon>
        <taxon>Pseudomonadati</taxon>
        <taxon>Planctomycetota</taxon>
        <taxon>Phycisphaerae</taxon>
        <taxon>Phycisphaerales</taxon>
        <taxon>Phycisphaeraceae</taxon>
        <taxon>Poriferisphaera</taxon>
    </lineage>
</organism>
<accession>A0A517YWR6</accession>
<protein>
    <recommendedName>
        <fullName evidence="4">PepSY domain-containing protein</fullName>
    </recommendedName>
</protein>
<dbReference type="AlphaFoldDB" id="A0A517YWR6"/>
<keyword evidence="3" id="KW-1185">Reference proteome</keyword>
<reference evidence="2 3" key="1">
    <citation type="submission" date="2019-02" db="EMBL/GenBank/DDBJ databases">
        <title>Deep-cultivation of Planctomycetes and their phenomic and genomic characterization uncovers novel biology.</title>
        <authorList>
            <person name="Wiegand S."/>
            <person name="Jogler M."/>
            <person name="Boedeker C."/>
            <person name="Pinto D."/>
            <person name="Vollmers J."/>
            <person name="Rivas-Marin E."/>
            <person name="Kohn T."/>
            <person name="Peeters S.H."/>
            <person name="Heuer A."/>
            <person name="Rast P."/>
            <person name="Oberbeckmann S."/>
            <person name="Bunk B."/>
            <person name="Jeske O."/>
            <person name="Meyerdierks A."/>
            <person name="Storesund J.E."/>
            <person name="Kallscheuer N."/>
            <person name="Luecker S."/>
            <person name="Lage O.M."/>
            <person name="Pohl T."/>
            <person name="Merkel B.J."/>
            <person name="Hornburger P."/>
            <person name="Mueller R.-W."/>
            <person name="Bruemmer F."/>
            <person name="Labrenz M."/>
            <person name="Spormann A.M."/>
            <person name="Op den Camp H."/>
            <person name="Overmann J."/>
            <person name="Amann R."/>
            <person name="Jetten M.S.M."/>
            <person name="Mascher T."/>
            <person name="Medema M.H."/>
            <person name="Devos D.P."/>
            <person name="Kaster A.-K."/>
            <person name="Ovreas L."/>
            <person name="Rohde M."/>
            <person name="Galperin M.Y."/>
            <person name="Jogler C."/>
        </authorList>
    </citation>
    <scope>NUCLEOTIDE SEQUENCE [LARGE SCALE GENOMIC DNA]</scope>
    <source>
        <strain evidence="2 3">KS4</strain>
    </source>
</reference>
<evidence type="ECO:0000256" key="1">
    <source>
        <dbReference type="SAM" id="Phobius"/>
    </source>
</evidence>
<dbReference type="KEGG" id="pcor:KS4_27180"/>
<feature type="transmembrane region" description="Helical" evidence="1">
    <location>
        <begin position="204"/>
        <end position="232"/>
    </location>
</feature>
<keyword evidence="1" id="KW-0812">Transmembrane</keyword>
<proteinExistence type="predicted"/>
<gene>
    <name evidence="2" type="ORF">KS4_27180</name>
</gene>
<evidence type="ECO:0000313" key="2">
    <source>
        <dbReference type="EMBL" id="QDU34647.1"/>
    </source>
</evidence>
<feature type="transmembrane region" description="Helical" evidence="1">
    <location>
        <begin position="20"/>
        <end position="42"/>
    </location>
</feature>
<feature type="transmembrane region" description="Helical" evidence="1">
    <location>
        <begin position="160"/>
        <end position="183"/>
    </location>
</feature>
<dbReference type="Proteomes" id="UP000317369">
    <property type="component" value="Chromosome"/>
</dbReference>